<sequence>MSMEMCHGTEGVNGQNRTKDNKRNMKEKEIRQNFIGGAGQKDSKRSRNNVREVLIQRPRSQTHTTPDL</sequence>
<evidence type="ECO:0000313" key="3">
    <source>
        <dbReference type="Proteomes" id="UP000324222"/>
    </source>
</evidence>
<reference evidence="2 3" key="1">
    <citation type="submission" date="2019-05" db="EMBL/GenBank/DDBJ databases">
        <title>Another draft genome of Portunus trituberculatus and its Hox gene families provides insights of decapod evolution.</title>
        <authorList>
            <person name="Jeong J.-H."/>
            <person name="Song I."/>
            <person name="Kim S."/>
            <person name="Choi T."/>
            <person name="Kim D."/>
            <person name="Ryu S."/>
            <person name="Kim W."/>
        </authorList>
    </citation>
    <scope>NUCLEOTIDE SEQUENCE [LARGE SCALE GENOMIC DNA]</scope>
    <source>
        <tissue evidence="2">Muscle</tissue>
    </source>
</reference>
<comment type="caution">
    <text evidence="2">The sequence shown here is derived from an EMBL/GenBank/DDBJ whole genome shotgun (WGS) entry which is preliminary data.</text>
</comment>
<dbReference type="EMBL" id="VSRR010000501">
    <property type="protein sequence ID" value="MPC16379.1"/>
    <property type="molecule type" value="Genomic_DNA"/>
</dbReference>
<name>A0A5B7D403_PORTR</name>
<accession>A0A5B7D403</accession>
<feature type="compositionally biased region" description="Basic and acidic residues" evidence="1">
    <location>
        <begin position="17"/>
        <end position="31"/>
    </location>
</feature>
<feature type="compositionally biased region" description="Polar residues" evidence="1">
    <location>
        <begin position="58"/>
        <end position="68"/>
    </location>
</feature>
<keyword evidence="3" id="KW-1185">Reference proteome</keyword>
<evidence type="ECO:0000313" key="2">
    <source>
        <dbReference type="EMBL" id="MPC16379.1"/>
    </source>
</evidence>
<dbReference type="AlphaFoldDB" id="A0A5B7D403"/>
<protein>
    <submittedName>
        <fullName evidence="2">Uncharacterized protein</fullName>
    </submittedName>
</protein>
<dbReference type="Proteomes" id="UP000324222">
    <property type="component" value="Unassembled WGS sequence"/>
</dbReference>
<proteinExistence type="predicted"/>
<gene>
    <name evidence="2" type="ORF">E2C01_009203</name>
</gene>
<evidence type="ECO:0000256" key="1">
    <source>
        <dbReference type="SAM" id="MobiDB-lite"/>
    </source>
</evidence>
<feature type="region of interest" description="Disordered" evidence="1">
    <location>
        <begin position="1"/>
        <end position="68"/>
    </location>
</feature>
<organism evidence="2 3">
    <name type="scientific">Portunus trituberculatus</name>
    <name type="common">Swimming crab</name>
    <name type="synonym">Neptunus trituberculatus</name>
    <dbReference type="NCBI Taxonomy" id="210409"/>
    <lineage>
        <taxon>Eukaryota</taxon>
        <taxon>Metazoa</taxon>
        <taxon>Ecdysozoa</taxon>
        <taxon>Arthropoda</taxon>
        <taxon>Crustacea</taxon>
        <taxon>Multicrustacea</taxon>
        <taxon>Malacostraca</taxon>
        <taxon>Eumalacostraca</taxon>
        <taxon>Eucarida</taxon>
        <taxon>Decapoda</taxon>
        <taxon>Pleocyemata</taxon>
        <taxon>Brachyura</taxon>
        <taxon>Eubrachyura</taxon>
        <taxon>Portunoidea</taxon>
        <taxon>Portunidae</taxon>
        <taxon>Portuninae</taxon>
        <taxon>Portunus</taxon>
    </lineage>
</organism>